<protein>
    <recommendedName>
        <fullName evidence="10">SAGA-associated factor 11</fullName>
    </recommendedName>
</protein>
<evidence type="ECO:0000256" key="3">
    <source>
        <dbReference type="ARBA" id="ARBA00022771"/>
    </source>
</evidence>
<dbReference type="GO" id="GO:0000124">
    <property type="term" value="C:SAGA complex"/>
    <property type="evidence" value="ECO:0007669"/>
    <property type="project" value="TreeGrafter"/>
</dbReference>
<dbReference type="InterPro" id="IPR051078">
    <property type="entry name" value="SGF11"/>
</dbReference>
<evidence type="ECO:0000256" key="8">
    <source>
        <dbReference type="ARBA" id="ARBA00023163"/>
    </source>
</evidence>
<evidence type="ECO:0000256" key="7">
    <source>
        <dbReference type="ARBA" id="ARBA00023159"/>
    </source>
</evidence>
<evidence type="ECO:0000256" key="5">
    <source>
        <dbReference type="ARBA" id="ARBA00022853"/>
    </source>
</evidence>
<keyword evidence="4" id="KW-0862">Zinc</keyword>
<keyword evidence="3" id="KW-0863">Zinc-finger</keyword>
<evidence type="ECO:0000313" key="12">
    <source>
        <dbReference type="Proteomes" id="UP000046395"/>
    </source>
</evidence>
<evidence type="ECO:0000256" key="6">
    <source>
        <dbReference type="ARBA" id="ARBA00023015"/>
    </source>
</evidence>
<dbReference type="GO" id="GO:0008270">
    <property type="term" value="F:zinc ion binding"/>
    <property type="evidence" value="ECO:0007669"/>
    <property type="project" value="UniProtKB-KW"/>
</dbReference>
<comment type="function">
    <text evidence="10">Component of the transcription regulatory histone acetylation (HAT) complex SAGA, a multiprotein complex that activates transcription by remodeling chromatin and mediating histone acetylation and deubiquitination. Within the SAGA complex, participates in a subcomplex that specifically deubiquitinates histone H2B. The SAGA complex is recruited to specific gene promoters by activators, where it is required for transcription.</text>
</comment>
<evidence type="ECO:0000256" key="11">
    <source>
        <dbReference type="SAM" id="MobiDB-lite"/>
    </source>
</evidence>
<keyword evidence="7 10" id="KW-0010">Activator</keyword>
<evidence type="ECO:0000256" key="10">
    <source>
        <dbReference type="RuleBase" id="RU261113"/>
    </source>
</evidence>
<keyword evidence="8" id="KW-0804">Transcription</keyword>
<sequence>MVSNLDYLLPYIEYSNVSFGKSFRGSRRTSRFWLSFSAEAATVTSVRLLCPQRLGAVARLKRTGYCQAEAPSLPPCKRYSLSCSTGRSLGKGQRRRAVAQSHVSPPDLVFSSNSVWANMDDEQNGKVEEVSMTPVATREEVDSSQATSAPIANIPVHFFQTDMLMDREQPDITLVDDKPNGVEVGVTSNLSPLMTDSPLALPVLTTPEQRRNFFLGLINELIEECTIFIAFLVHRREKRNSYARAKGSIEEEALIDRPGYDVFGNRLTRGCLSRAYQLTKLQCVCPVCHLSKCALRFAPHLEKCMGLGRGSRRRAVTEMSASKTANEVCGSYGTGSDAEEQKSSGEVDEDWLPSQEKLRKRKAGAKATGRRKGAIHSSRMSKRCQKETSIAGAWDSTTAEQTPVEASMAISSVEPPPPLPTTSCNATGVESVQDVSTAPSEEWVGAGCSKYTVPPLSSFRARIVNCSWCVVPFGRRGIFVWQFFKTYDTSGGHDCFPCETATQSAIECGTLGCPRKWQFNLALPLLKLVSSTLSVAVPQ</sequence>
<feature type="compositionally biased region" description="Basic residues" evidence="11">
    <location>
        <begin position="358"/>
        <end position="379"/>
    </location>
</feature>
<organism evidence="12 13">
    <name type="scientific">Trichuris muris</name>
    <name type="common">Mouse whipworm</name>
    <dbReference type="NCBI Taxonomy" id="70415"/>
    <lineage>
        <taxon>Eukaryota</taxon>
        <taxon>Metazoa</taxon>
        <taxon>Ecdysozoa</taxon>
        <taxon>Nematoda</taxon>
        <taxon>Enoplea</taxon>
        <taxon>Dorylaimia</taxon>
        <taxon>Trichinellida</taxon>
        <taxon>Trichuridae</taxon>
        <taxon>Trichuris</taxon>
    </lineage>
</organism>
<proteinExistence type="inferred from homology"/>
<dbReference type="AlphaFoldDB" id="A0A5S6R035"/>
<dbReference type="PANTHER" id="PTHR46367:SF1">
    <property type="entry name" value="ATAXIN-7-LIKE PROTEIN 3"/>
    <property type="match status" value="1"/>
</dbReference>
<dbReference type="Pfam" id="PF08209">
    <property type="entry name" value="Sgf11"/>
    <property type="match status" value="1"/>
</dbReference>
<feature type="region of interest" description="Disordered" evidence="11">
    <location>
        <begin position="327"/>
        <end position="379"/>
    </location>
</feature>
<reference evidence="13" key="1">
    <citation type="submission" date="2019-12" db="UniProtKB">
        <authorList>
            <consortium name="WormBaseParasite"/>
        </authorList>
    </citation>
    <scope>IDENTIFICATION</scope>
</reference>
<comment type="subunit">
    <text evidence="10">Component of some SAGA transcription coactivator-HAT complexes.</text>
</comment>
<dbReference type="Proteomes" id="UP000046395">
    <property type="component" value="Unassembled WGS sequence"/>
</dbReference>
<comment type="similarity">
    <text evidence="10">Belongs to the SGF11 family.</text>
</comment>
<dbReference type="GO" id="GO:0071819">
    <property type="term" value="C:DUBm complex"/>
    <property type="evidence" value="ECO:0007669"/>
    <property type="project" value="TreeGrafter"/>
</dbReference>
<keyword evidence="5" id="KW-0156">Chromatin regulator</keyword>
<dbReference type="InterPro" id="IPR013246">
    <property type="entry name" value="SAGA_su_Sgf11"/>
</dbReference>
<evidence type="ECO:0000256" key="2">
    <source>
        <dbReference type="ARBA" id="ARBA00022723"/>
    </source>
</evidence>
<evidence type="ECO:0000256" key="9">
    <source>
        <dbReference type="ARBA" id="ARBA00023242"/>
    </source>
</evidence>
<dbReference type="GO" id="GO:0006325">
    <property type="term" value="P:chromatin organization"/>
    <property type="evidence" value="ECO:0007669"/>
    <property type="project" value="UniProtKB-KW"/>
</dbReference>
<keyword evidence="6" id="KW-0805">Transcription regulation</keyword>
<dbReference type="WBParaSite" id="TMUE_3000012522.1">
    <property type="protein sequence ID" value="TMUE_3000012522.1"/>
    <property type="gene ID" value="WBGene00285378"/>
</dbReference>
<keyword evidence="9" id="KW-0539">Nucleus</keyword>
<dbReference type="GO" id="GO:0003713">
    <property type="term" value="F:transcription coactivator activity"/>
    <property type="evidence" value="ECO:0007669"/>
    <property type="project" value="TreeGrafter"/>
</dbReference>
<accession>A0A5S6R035</accession>
<evidence type="ECO:0000256" key="4">
    <source>
        <dbReference type="ARBA" id="ARBA00022833"/>
    </source>
</evidence>
<keyword evidence="2" id="KW-0479">Metal-binding</keyword>
<evidence type="ECO:0000313" key="13">
    <source>
        <dbReference type="WBParaSite" id="TMUE_3000012522.1"/>
    </source>
</evidence>
<comment type="subcellular location">
    <subcellularLocation>
        <location evidence="1 10">Nucleus</location>
    </subcellularLocation>
</comment>
<evidence type="ECO:0000256" key="1">
    <source>
        <dbReference type="ARBA" id="ARBA00004123"/>
    </source>
</evidence>
<dbReference type="GO" id="GO:0006357">
    <property type="term" value="P:regulation of transcription by RNA polymerase II"/>
    <property type="evidence" value="ECO:0007669"/>
    <property type="project" value="TreeGrafter"/>
</dbReference>
<keyword evidence="12" id="KW-1185">Reference proteome</keyword>
<dbReference type="PANTHER" id="PTHR46367">
    <property type="entry name" value="ATAXIN-7-LIKE PROTEIN 3"/>
    <property type="match status" value="1"/>
</dbReference>
<name>A0A5S6R035_TRIMR</name>
<dbReference type="STRING" id="70415.A0A5S6R035"/>